<name>A0A9Q8ST50_9PEZI</name>
<dbReference type="KEGG" id="clup:CLUP02_08531"/>
<protein>
    <submittedName>
        <fullName evidence="1">Uncharacterized protein</fullName>
    </submittedName>
</protein>
<keyword evidence="2" id="KW-1185">Reference proteome</keyword>
<accession>A0A9Q8ST50</accession>
<sequence>MQMELATAPVIGETGATLPISQTFWIPDLVKLATALPSSGSHGNPRKLILPTPTVRVAQTLSMFDLFCNSRLRASVEPSDESSGS</sequence>
<dbReference type="Proteomes" id="UP000830671">
    <property type="component" value="Chromosome 4"/>
</dbReference>
<evidence type="ECO:0000313" key="2">
    <source>
        <dbReference type="Proteomes" id="UP000830671"/>
    </source>
</evidence>
<dbReference type="EMBL" id="CP019476">
    <property type="protein sequence ID" value="UQC83041.1"/>
    <property type="molecule type" value="Genomic_DNA"/>
</dbReference>
<dbReference type="AlphaFoldDB" id="A0A9Q8ST50"/>
<evidence type="ECO:0000313" key="1">
    <source>
        <dbReference type="EMBL" id="UQC83041.1"/>
    </source>
</evidence>
<gene>
    <name evidence="1" type="ORF">CLUP02_08531</name>
</gene>
<dbReference type="GeneID" id="73342530"/>
<reference evidence="1" key="1">
    <citation type="journal article" date="2021" name="Mol. Plant Microbe Interact.">
        <title>Complete Genome Sequence of the Plant-Pathogenic Fungus Colletotrichum lupini.</title>
        <authorList>
            <person name="Baroncelli R."/>
            <person name="Pensec F."/>
            <person name="Da Lio D."/>
            <person name="Boufleur T."/>
            <person name="Vicente I."/>
            <person name="Sarrocco S."/>
            <person name="Picot A."/>
            <person name="Baraldi E."/>
            <person name="Sukno S."/>
            <person name="Thon M."/>
            <person name="Le Floch G."/>
        </authorList>
    </citation>
    <scope>NUCLEOTIDE SEQUENCE</scope>
    <source>
        <strain evidence="1">IMI 504893</strain>
    </source>
</reference>
<organism evidence="1 2">
    <name type="scientific">Colletotrichum lupini</name>
    <dbReference type="NCBI Taxonomy" id="145971"/>
    <lineage>
        <taxon>Eukaryota</taxon>
        <taxon>Fungi</taxon>
        <taxon>Dikarya</taxon>
        <taxon>Ascomycota</taxon>
        <taxon>Pezizomycotina</taxon>
        <taxon>Sordariomycetes</taxon>
        <taxon>Hypocreomycetidae</taxon>
        <taxon>Glomerellales</taxon>
        <taxon>Glomerellaceae</taxon>
        <taxon>Colletotrichum</taxon>
        <taxon>Colletotrichum acutatum species complex</taxon>
    </lineage>
</organism>
<dbReference type="RefSeq" id="XP_049144663.1">
    <property type="nucleotide sequence ID" value="XM_049287520.1"/>
</dbReference>
<proteinExistence type="predicted"/>